<evidence type="ECO:0000256" key="6">
    <source>
        <dbReference type="RuleBase" id="RU361187"/>
    </source>
</evidence>
<dbReference type="RefSeq" id="WP_183583243.1">
    <property type="nucleotide sequence ID" value="NZ_JACHXJ010000003.1"/>
</dbReference>
<dbReference type="InterPro" id="IPR051795">
    <property type="entry name" value="Glycosyl_Hydrlase_43"/>
</dbReference>
<feature type="active site" description="Proton acceptor" evidence="4">
    <location>
        <position position="21"/>
    </location>
</feature>
<dbReference type="EC" id="3.2.1.37" evidence="8"/>
<dbReference type="AlphaFoldDB" id="A0A839TQF6"/>
<dbReference type="Pfam" id="PF04616">
    <property type="entry name" value="Glyco_hydro_43"/>
    <property type="match status" value="1"/>
</dbReference>
<dbReference type="EMBL" id="JACHXJ010000003">
    <property type="protein sequence ID" value="MBB3128995.1"/>
    <property type="molecule type" value="Genomic_DNA"/>
</dbReference>
<evidence type="ECO:0000256" key="2">
    <source>
        <dbReference type="ARBA" id="ARBA00022801"/>
    </source>
</evidence>
<dbReference type="PANTHER" id="PTHR42812:SF12">
    <property type="entry name" value="BETA-XYLOSIDASE-RELATED"/>
    <property type="match status" value="1"/>
</dbReference>
<organism evidence="8 9">
    <name type="scientific">Paenibacillus rhizosphaerae</name>
    <dbReference type="NCBI Taxonomy" id="297318"/>
    <lineage>
        <taxon>Bacteria</taxon>
        <taxon>Bacillati</taxon>
        <taxon>Bacillota</taxon>
        <taxon>Bacilli</taxon>
        <taxon>Bacillales</taxon>
        <taxon>Paenibacillaceae</taxon>
        <taxon>Paenibacillus</taxon>
    </lineage>
</organism>
<dbReference type="CDD" id="cd09000">
    <property type="entry name" value="GH43_SXA-like"/>
    <property type="match status" value="1"/>
</dbReference>
<evidence type="ECO:0000259" key="7">
    <source>
        <dbReference type="Pfam" id="PF17851"/>
    </source>
</evidence>
<keyword evidence="2 6" id="KW-0378">Hydrolase</keyword>
<comment type="caution">
    <text evidence="8">The sequence shown here is derived from an EMBL/GenBank/DDBJ whole genome shotgun (WGS) entry which is preliminary data.</text>
</comment>
<name>A0A839TQF6_9BACL</name>
<proteinExistence type="inferred from homology"/>
<evidence type="ECO:0000256" key="3">
    <source>
        <dbReference type="ARBA" id="ARBA00023295"/>
    </source>
</evidence>
<dbReference type="PANTHER" id="PTHR42812">
    <property type="entry name" value="BETA-XYLOSIDASE"/>
    <property type="match status" value="1"/>
</dbReference>
<dbReference type="Pfam" id="PF17851">
    <property type="entry name" value="GH43_C2"/>
    <property type="match status" value="1"/>
</dbReference>
<dbReference type="SUPFAM" id="SSF75005">
    <property type="entry name" value="Arabinanase/levansucrase/invertase"/>
    <property type="match status" value="1"/>
</dbReference>
<dbReference type="Proteomes" id="UP000517523">
    <property type="component" value="Unassembled WGS sequence"/>
</dbReference>
<dbReference type="InterPro" id="IPR013320">
    <property type="entry name" value="ConA-like_dom_sf"/>
</dbReference>
<evidence type="ECO:0000313" key="9">
    <source>
        <dbReference type="Proteomes" id="UP000517523"/>
    </source>
</evidence>
<dbReference type="InterPro" id="IPR006710">
    <property type="entry name" value="Glyco_hydro_43"/>
</dbReference>
<feature type="domain" description="Beta-xylosidase C-terminal Concanavalin A-like" evidence="7">
    <location>
        <begin position="334"/>
        <end position="527"/>
    </location>
</feature>
<comment type="similarity">
    <text evidence="1 6">Belongs to the glycosyl hydrolase 43 family.</text>
</comment>
<evidence type="ECO:0000313" key="8">
    <source>
        <dbReference type="EMBL" id="MBB3128995.1"/>
    </source>
</evidence>
<dbReference type="Gene3D" id="2.60.120.200">
    <property type="match status" value="1"/>
</dbReference>
<protein>
    <submittedName>
        <fullName evidence="8">Xylan 1,4-beta-xylosidase</fullName>
        <ecNumber evidence="8">3.2.1.37</ecNumber>
    </submittedName>
</protein>
<accession>A0A839TQF6</accession>
<feature type="site" description="Important for catalytic activity, responsible for pKa modulation of the active site Glu and correct orientation of both the proton donor and substrate" evidence="5">
    <location>
        <position position="132"/>
    </location>
</feature>
<feature type="active site" description="Proton donor" evidence="4">
    <location>
        <position position="192"/>
    </location>
</feature>
<evidence type="ECO:0000256" key="1">
    <source>
        <dbReference type="ARBA" id="ARBA00009865"/>
    </source>
</evidence>
<evidence type="ECO:0000256" key="5">
    <source>
        <dbReference type="PIRSR" id="PIRSR606710-2"/>
    </source>
</evidence>
<dbReference type="InterPro" id="IPR041542">
    <property type="entry name" value="GH43_C2"/>
</dbReference>
<dbReference type="InterPro" id="IPR023296">
    <property type="entry name" value="Glyco_hydro_beta-prop_sf"/>
</dbReference>
<dbReference type="SUPFAM" id="SSF49899">
    <property type="entry name" value="Concanavalin A-like lectins/glucanases"/>
    <property type="match status" value="1"/>
</dbReference>
<dbReference type="Gene3D" id="2.115.10.20">
    <property type="entry name" value="Glycosyl hydrolase domain, family 43"/>
    <property type="match status" value="1"/>
</dbReference>
<keyword evidence="3 6" id="KW-0326">Glycosidase</keyword>
<evidence type="ECO:0000256" key="4">
    <source>
        <dbReference type="PIRSR" id="PIRSR606710-1"/>
    </source>
</evidence>
<reference evidence="8 9" key="1">
    <citation type="submission" date="2020-08" db="EMBL/GenBank/DDBJ databases">
        <title>Genomic Encyclopedia of Type Strains, Phase III (KMG-III): the genomes of soil and plant-associated and newly described type strains.</title>
        <authorList>
            <person name="Whitman W."/>
        </authorList>
    </citation>
    <scope>NUCLEOTIDE SEQUENCE [LARGE SCALE GENOMIC DNA]</scope>
    <source>
        <strain evidence="8 9">CECT 5831</strain>
    </source>
</reference>
<sequence>MTISTQTGTIQNPVLPGFNPDPCIVRAKDTYYIAVSSFEWLPGVRVYASKDLAVWEHCTDVLTDQVDLRGNPKNCSIWAPQLSYQDGLFYLIYTDVKSTKRPFKDVHNYLITAPSIHGPWSEPVYLNSSGFDPSLYHDEDGRKWLLNEIWDYRIPEGNKSSGIVIQQYDPQQKKLVGQPFKLFDGTDLKKTEAPHMYKHQGYYYLITAEGGTGSGHAVTVARSRSLMGPYEVDPRNPMLTSRDNPELPLQCAGHGSLIQTPQGEWYMAHLCTRPIEGQYALLGRETALQQVYWDEEGWLRLTAGGNSPQMEVPRPKGITGAEAKAAAERSLFEDTFDGPELAKAWNTLRIPVDPSWCSLSERPGYLRLRAGESPQSLFHHHIVAVRQADVRFRAETAMEFEPASYLQMAGLMLYLNDENYLYAYVTQDEEQGKVIRLMRCEDDAFTVMPDMVPVDTGEAVQLAVEIHGIRGRFYGRFGAGQDWVPLFEEQDIRFLCGGFTGNFVGIAVHDMQTFKGSFADFSHFRYTGIEAQG</sequence>
<dbReference type="GO" id="GO:0005975">
    <property type="term" value="P:carbohydrate metabolic process"/>
    <property type="evidence" value="ECO:0007669"/>
    <property type="project" value="InterPro"/>
</dbReference>
<gene>
    <name evidence="8" type="ORF">FHS19_003670</name>
</gene>
<dbReference type="GO" id="GO:0009044">
    <property type="term" value="F:xylan 1,4-beta-xylosidase activity"/>
    <property type="evidence" value="ECO:0007669"/>
    <property type="project" value="UniProtKB-EC"/>
</dbReference>